<dbReference type="GO" id="GO:0016491">
    <property type="term" value="F:oxidoreductase activity"/>
    <property type="evidence" value="ECO:0007669"/>
    <property type="project" value="InterPro"/>
</dbReference>
<sequence length="457" mass="48820">MSKSYDVLIIGSGTAGQTAAYQLNDNGIRVGLVEQSPRPGGTCALSGCQAKKWFYEGAETVARSHHLNGMGITTPAVGSWKQLRDAKNRFTEKVPDRTIAGLKKAGIDFIRGRARFTDRQTLSVGDRTLTADAIVVATGATPMPLPIDGAELAIDSTAFLELDQLPARIVFIGGGFISFEFGHFAARLGPAATRCSILEAAPRPLGAFDGAMVDLLAAASAAEGIEIHTKVAISRIRKSGAGFTVLTGGDRRFDADLVVHGAGRVPDIETLDLDRAGIKASRRGIPVDARMTTSNPNVYAVGDCAATVQLARVADAEAHVAAQAIMARRKGQESETVMDYNTVPAVLFTYPQYAMVGKTEQALIDEGVTYGKSMATELGWPTYRRIGMRSAAYKVLISEDGMILGAHILSDNATGLINTFALAMRNRISVADLHRQSVMTPYPSRESDIIYMLSPLL</sequence>
<keyword evidence="2" id="KW-0285">Flavoprotein</keyword>
<dbReference type="InterPro" id="IPR023753">
    <property type="entry name" value="FAD/NAD-binding_dom"/>
</dbReference>
<dbReference type="AlphaFoldDB" id="A0A5K7ZSV0"/>
<protein>
    <submittedName>
        <fullName evidence="8">Putative FAD-dependent pyridine nucleotide-disulphide oxidoreductase</fullName>
    </submittedName>
</protein>
<feature type="disulfide bond" description="Redox-active" evidence="5">
    <location>
        <begin position="43"/>
        <end position="48"/>
    </location>
</feature>
<keyword evidence="4" id="KW-0547">Nucleotide-binding</keyword>
<dbReference type="PANTHER" id="PTHR43014">
    <property type="entry name" value="MERCURIC REDUCTASE"/>
    <property type="match status" value="1"/>
</dbReference>
<feature type="domain" description="Pyridine nucleotide-disulphide oxidoreductase dimerisation" evidence="6">
    <location>
        <begin position="343"/>
        <end position="442"/>
    </location>
</feature>
<evidence type="ECO:0000313" key="9">
    <source>
        <dbReference type="Proteomes" id="UP000425960"/>
    </source>
</evidence>
<feature type="binding site" evidence="4">
    <location>
        <position position="263"/>
    </location>
    <ligand>
        <name>NAD(+)</name>
        <dbReference type="ChEBI" id="CHEBI:57540"/>
    </ligand>
</feature>
<dbReference type="Gene3D" id="3.50.50.60">
    <property type="entry name" value="FAD/NAD(P)-binding domain"/>
    <property type="match status" value="2"/>
</dbReference>
<dbReference type="Pfam" id="PF07992">
    <property type="entry name" value="Pyr_redox_2"/>
    <property type="match status" value="1"/>
</dbReference>
<feature type="binding site" evidence="4">
    <location>
        <position position="52"/>
    </location>
    <ligand>
        <name>FAD</name>
        <dbReference type="ChEBI" id="CHEBI:57692"/>
    </ligand>
</feature>
<comment type="cofactor">
    <cofactor evidence="4">
        <name>FAD</name>
        <dbReference type="ChEBI" id="CHEBI:57692"/>
    </cofactor>
    <text evidence="4">Binds 1 FAD per subunit.</text>
</comment>
<dbReference type="Pfam" id="PF02852">
    <property type="entry name" value="Pyr_redox_dim"/>
    <property type="match status" value="1"/>
</dbReference>
<feature type="domain" description="FAD/NAD(P)-binding" evidence="7">
    <location>
        <begin position="5"/>
        <end position="318"/>
    </location>
</feature>
<feature type="binding site" evidence="4">
    <location>
        <position position="199"/>
    </location>
    <ligand>
        <name>NAD(+)</name>
        <dbReference type="ChEBI" id="CHEBI:57540"/>
    </ligand>
</feature>
<name>A0A5K7ZSV0_9BACT</name>
<dbReference type="PRINTS" id="PR00368">
    <property type="entry name" value="FADPNR"/>
</dbReference>
<dbReference type="PANTHER" id="PTHR43014:SF5">
    <property type="entry name" value="GLUTATHIONE REDUCTASE (NADPH)"/>
    <property type="match status" value="1"/>
</dbReference>
<keyword evidence="3 4" id="KW-0274">FAD</keyword>
<keyword evidence="4" id="KW-0520">NAD</keyword>
<dbReference type="EMBL" id="AP021876">
    <property type="protein sequence ID" value="BBO83291.1"/>
    <property type="molecule type" value="Genomic_DNA"/>
</dbReference>
<dbReference type="InterPro" id="IPR001100">
    <property type="entry name" value="Pyr_nuc-diS_OxRdtase"/>
</dbReference>
<feature type="binding site" evidence="4">
    <location>
        <position position="303"/>
    </location>
    <ligand>
        <name>FAD</name>
        <dbReference type="ChEBI" id="CHEBI:57692"/>
    </ligand>
</feature>
<dbReference type="SUPFAM" id="SSF51905">
    <property type="entry name" value="FAD/NAD(P)-binding domain"/>
    <property type="match status" value="1"/>
</dbReference>
<dbReference type="RefSeq" id="WP_155323551.1">
    <property type="nucleotide sequence ID" value="NZ_AP021876.1"/>
</dbReference>
<dbReference type="InterPro" id="IPR016156">
    <property type="entry name" value="FAD/NAD-linked_Rdtase_dimer_sf"/>
</dbReference>
<evidence type="ECO:0000256" key="5">
    <source>
        <dbReference type="PIRSR" id="PIRSR000350-4"/>
    </source>
</evidence>
<reference evidence="8 9" key="1">
    <citation type="submission" date="2019-11" db="EMBL/GenBank/DDBJ databases">
        <title>Comparative genomics of hydrocarbon-degrading Desulfosarcina strains.</title>
        <authorList>
            <person name="Watanabe M."/>
            <person name="Kojima H."/>
            <person name="Fukui M."/>
        </authorList>
    </citation>
    <scope>NUCLEOTIDE SEQUENCE [LARGE SCALE GENOMIC DNA]</scope>
    <source>
        <strain evidence="8 9">28bB2T</strain>
    </source>
</reference>
<evidence type="ECO:0000256" key="4">
    <source>
        <dbReference type="PIRSR" id="PIRSR000350-3"/>
    </source>
</evidence>
<comment type="similarity">
    <text evidence="1">Belongs to the class-I pyridine nucleotide-disulfide oxidoreductase family.</text>
</comment>
<dbReference type="SUPFAM" id="SSF55424">
    <property type="entry name" value="FAD/NAD-linked reductases, dimerisation (C-terminal) domain"/>
    <property type="match status" value="1"/>
</dbReference>
<dbReference type="InterPro" id="IPR004099">
    <property type="entry name" value="Pyr_nucl-diS_OxRdtase_dimer"/>
</dbReference>
<dbReference type="PIRSF" id="PIRSF000350">
    <property type="entry name" value="Mercury_reductase_MerA"/>
    <property type="match status" value="1"/>
</dbReference>
<evidence type="ECO:0000259" key="7">
    <source>
        <dbReference type="Pfam" id="PF07992"/>
    </source>
</evidence>
<dbReference type="InterPro" id="IPR036188">
    <property type="entry name" value="FAD/NAD-bd_sf"/>
</dbReference>
<dbReference type="GO" id="GO:0000166">
    <property type="term" value="F:nucleotide binding"/>
    <property type="evidence" value="ECO:0007669"/>
    <property type="project" value="UniProtKB-KW"/>
</dbReference>
<dbReference type="Proteomes" id="UP000425960">
    <property type="component" value="Chromosome"/>
</dbReference>
<evidence type="ECO:0000313" key="8">
    <source>
        <dbReference type="EMBL" id="BBO83291.1"/>
    </source>
</evidence>
<accession>A0A5K7ZSV0</accession>
<dbReference type="PRINTS" id="PR00411">
    <property type="entry name" value="PNDRDTASEI"/>
</dbReference>
<gene>
    <name evidence="8" type="ORF">DSCO28_38570</name>
</gene>
<evidence type="ECO:0000256" key="2">
    <source>
        <dbReference type="ARBA" id="ARBA00022630"/>
    </source>
</evidence>
<evidence type="ECO:0000259" key="6">
    <source>
        <dbReference type="Pfam" id="PF02852"/>
    </source>
</evidence>
<feature type="binding site" evidence="4">
    <location>
        <begin position="173"/>
        <end position="180"/>
    </location>
    <ligand>
        <name>NAD(+)</name>
        <dbReference type="ChEBI" id="CHEBI:57540"/>
    </ligand>
</feature>
<dbReference type="Gene3D" id="3.30.390.30">
    <property type="match status" value="1"/>
</dbReference>
<dbReference type="KEGG" id="dov:DSCO28_38570"/>
<evidence type="ECO:0000256" key="3">
    <source>
        <dbReference type="ARBA" id="ARBA00022827"/>
    </source>
</evidence>
<evidence type="ECO:0000256" key="1">
    <source>
        <dbReference type="ARBA" id="ARBA00007532"/>
    </source>
</evidence>
<proteinExistence type="inferred from homology"/>
<organism evidence="8 9">
    <name type="scientific">Desulfosarcina ovata subsp. sediminis</name>
    <dbReference type="NCBI Taxonomy" id="885957"/>
    <lineage>
        <taxon>Bacteria</taxon>
        <taxon>Pseudomonadati</taxon>
        <taxon>Thermodesulfobacteriota</taxon>
        <taxon>Desulfobacteria</taxon>
        <taxon>Desulfobacterales</taxon>
        <taxon>Desulfosarcinaceae</taxon>
        <taxon>Desulfosarcina</taxon>
    </lineage>
</organism>